<name>A0ACC2PI94_9HYME</name>
<reference evidence="1" key="1">
    <citation type="submission" date="2023-04" db="EMBL/GenBank/DDBJ databases">
        <title>A chromosome-level genome assembly of the parasitoid wasp Eretmocerus hayati.</title>
        <authorList>
            <person name="Zhong Y."/>
            <person name="Liu S."/>
            <person name="Liu Y."/>
        </authorList>
    </citation>
    <scope>NUCLEOTIDE SEQUENCE</scope>
    <source>
        <strain evidence="1">ZJU_SS_LIU_2023</strain>
    </source>
</reference>
<sequence>MALVTTAWLLDMLIIIPSVLAMVYMYFTRNYGYWKRIGVKELTPYFLFGNIGPCLRAQQTPEQFIRKVYMDNEGDKMVGFYVLDKPYLLIRDPEFVKDICIRDFDNFPNKILRSNDNDVLGSKNLFLMKNPPWRHVRQKLSPIYTSGKLKKMFELMLDVCEDFDKYLENLQIDAIQGKPVEIKEMYAKLTTDLIGSTAFGMKFNSLLNPDAEFRKYGKYMFRSGYRRYLEMISILFIPALQVFTNPKFFGDEGSRFLRDTFWEVINHRTRTGTRRSDLIDLLIDIKESQKDESYNAYRLEGDELIAQAAVFFSGGFETSSTTSAFALYEVAKNQELQTRLRSEISNAMKDTNGKLTYEMMTSLPYLNMVINETLRMYPILPWIDRLPDNDYTFTGTNIKVMKGIPIILPMRAFHMDPKYFDNPNSFDPERFSEVNKRKIVPYSYFPFGVGPRHCIGYRLGLIQAKLALAQVISKFEVTHCKETITPIKFDNFNVWTNVSGGIILHFKRIS</sequence>
<gene>
    <name evidence="1" type="ORF">QAD02_018960</name>
</gene>
<keyword evidence="2" id="KW-1185">Reference proteome</keyword>
<evidence type="ECO:0000313" key="1">
    <source>
        <dbReference type="EMBL" id="KAJ8683168.1"/>
    </source>
</evidence>
<comment type="caution">
    <text evidence="1">The sequence shown here is derived from an EMBL/GenBank/DDBJ whole genome shotgun (WGS) entry which is preliminary data.</text>
</comment>
<organism evidence="1 2">
    <name type="scientific">Eretmocerus hayati</name>
    <dbReference type="NCBI Taxonomy" id="131215"/>
    <lineage>
        <taxon>Eukaryota</taxon>
        <taxon>Metazoa</taxon>
        <taxon>Ecdysozoa</taxon>
        <taxon>Arthropoda</taxon>
        <taxon>Hexapoda</taxon>
        <taxon>Insecta</taxon>
        <taxon>Pterygota</taxon>
        <taxon>Neoptera</taxon>
        <taxon>Endopterygota</taxon>
        <taxon>Hymenoptera</taxon>
        <taxon>Apocrita</taxon>
        <taxon>Proctotrupomorpha</taxon>
        <taxon>Chalcidoidea</taxon>
        <taxon>Aphelinidae</taxon>
        <taxon>Aphelininae</taxon>
        <taxon>Eretmocerus</taxon>
    </lineage>
</organism>
<proteinExistence type="predicted"/>
<evidence type="ECO:0000313" key="2">
    <source>
        <dbReference type="Proteomes" id="UP001239111"/>
    </source>
</evidence>
<accession>A0ACC2PI94</accession>
<dbReference type="Proteomes" id="UP001239111">
    <property type="component" value="Chromosome 1"/>
</dbReference>
<protein>
    <submittedName>
        <fullName evidence="1">Uncharacterized protein</fullName>
    </submittedName>
</protein>
<dbReference type="EMBL" id="CM056741">
    <property type="protein sequence ID" value="KAJ8683168.1"/>
    <property type="molecule type" value="Genomic_DNA"/>
</dbReference>